<name>A0AAV5RI69_STABA</name>
<dbReference type="EMBL" id="BTGC01000003">
    <property type="protein sequence ID" value="GMM50291.1"/>
    <property type="molecule type" value="Genomic_DNA"/>
</dbReference>
<sequence>MCILTDLKSTKQYRLPPTLHTRKCFKNNEVSKALFSQADHWPVIDSIETSDYGCDLKKEWKSISNIKLNVYGYELRDGNLEIGRADLLLYSSTTNKPVILGHAVAQLAERNEQLSTDVRVLAHTLFLNQLMYGFLYTDNDLLFIEVKDTVKISKTVEWANFVNAFGLIKPHIEDNIRESCANEEDEDDLIKNYKAIDAVGEMIEDPDVVPLSSFEKGSVGRLRWWLAHKVNRRQYVLKFEKNNTLKGKVVTDVEKDACFFISDTEKDVRKSASMIQYLNLYNATCCPELLVYAHILQHDFHVVALSPFNRIDLCNLNEAMTASMHQALSELHNFGVMLGEFNLNNFAVNHTNNIIITDFSKARLCSRVPDVAKAEEHELLDFLIKQ</sequence>
<dbReference type="Proteomes" id="UP001362899">
    <property type="component" value="Unassembled WGS sequence"/>
</dbReference>
<accession>A0AAV5RI69</accession>
<dbReference type="InterPro" id="IPR011009">
    <property type="entry name" value="Kinase-like_dom_sf"/>
</dbReference>
<dbReference type="AlphaFoldDB" id="A0AAV5RI69"/>
<dbReference type="SUPFAM" id="SSF56112">
    <property type="entry name" value="Protein kinase-like (PK-like)"/>
    <property type="match status" value="1"/>
</dbReference>
<reference evidence="1 2" key="1">
    <citation type="journal article" date="2023" name="Elife">
        <title>Identification of key yeast species and microbe-microbe interactions impacting larval growth of Drosophila in the wild.</title>
        <authorList>
            <person name="Mure A."/>
            <person name="Sugiura Y."/>
            <person name="Maeda R."/>
            <person name="Honda K."/>
            <person name="Sakurai N."/>
            <person name="Takahashi Y."/>
            <person name="Watada M."/>
            <person name="Katoh T."/>
            <person name="Gotoh A."/>
            <person name="Gotoh Y."/>
            <person name="Taniguchi I."/>
            <person name="Nakamura K."/>
            <person name="Hayashi T."/>
            <person name="Katayama T."/>
            <person name="Uemura T."/>
            <person name="Hattori Y."/>
        </authorList>
    </citation>
    <scope>NUCLEOTIDE SEQUENCE [LARGE SCALE GENOMIC DNA]</scope>
    <source>
        <strain evidence="1 2">SB-73</strain>
    </source>
</reference>
<gene>
    <name evidence="1" type="ORF">DASB73_012490</name>
</gene>
<comment type="caution">
    <text evidence="1">The sequence shown here is derived from an EMBL/GenBank/DDBJ whole genome shotgun (WGS) entry which is preliminary data.</text>
</comment>
<protein>
    <submittedName>
        <fullName evidence="1">Uncharacterized protein</fullName>
    </submittedName>
</protein>
<proteinExistence type="predicted"/>
<keyword evidence="2" id="KW-1185">Reference proteome</keyword>
<evidence type="ECO:0000313" key="1">
    <source>
        <dbReference type="EMBL" id="GMM50291.1"/>
    </source>
</evidence>
<evidence type="ECO:0000313" key="2">
    <source>
        <dbReference type="Proteomes" id="UP001362899"/>
    </source>
</evidence>
<organism evidence="1 2">
    <name type="scientific">Starmerella bacillaris</name>
    <name type="common">Yeast</name>
    <name type="synonym">Candida zemplinina</name>
    <dbReference type="NCBI Taxonomy" id="1247836"/>
    <lineage>
        <taxon>Eukaryota</taxon>
        <taxon>Fungi</taxon>
        <taxon>Dikarya</taxon>
        <taxon>Ascomycota</taxon>
        <taxon>Saccharomycotina</taxon>
        <taxon>Dipodascomycetes</taxon>
        <taxon>Dipodascales</taxon>
        <taxon>Trichomonascaceae</taxon>
        <taxon>Starmerella</taxon>
    </lineage>
</organism>